<proteinExistence type="predicted"/>
<evidence type="ECO:0000313" key="12">
    <source>
        <dbReference type="Proteomes" id="UP000323011"/>
    </source>
</evidence>
<dbReference type="EMBL" id="VLTN01000019">
    <property type="protein sequence ID" value="KAA0152762.1"/>
    <property type="molecule type" value="Genomic_DNA"/>
</dbReference>
<evidence type="ECO:0000256" key="5">
    <source>
        <dbReference type="SAM" id="Phobius"/>
    </source>
</evidence>
<dbReference type="OrthoDB" id="260519at2759"/>
<evidence type="ECO:0000256" key="1">
    <source>
        <dbReference type="ARBA" id="ARBA00022617"/>
    </source>
</evidence>
<evidence type="ECO:0000256" key="3">
    <source>
        <dbReference type="ARBA" id="ARBA00023004"/>
    </source>
</evidence>
<gene>
    <name evidence="7" type="ORF">CROE0942_LOCUS15013</name>
    <name evidence="10" type="ORF">FNF27_06590</name>
    <name evidence="8" type="ORF">FNF29_03649</name>
    <name evidence="9" type="ORF">FNF31_01740</name>
</gene>
<dbReference type="EMBL" id="HBET01021940">
    <property type="protein sequence ID" value="CAD8570633.1"/>
    <property type="molecule type" value="Transcribed_RNA"/>
</dbReference>
<feature type="compositionally biased region" description="Low complexity" evidence="4">
    <location>
        <begin position="10"/>
        <end position="20"/>
    </location>
</feature>
<evidence type="ECO:0000256" key="4">
    <source>
        <dbReference type="SAM" id="MobiDB-lite"/>
    </source>
</evidence>
<keyword evidence="5" id="KW-1133">Transmembrane helix</keyword>
<dbReference type="SUPFAM" id="SSF55856">
    <property type="entry name" value="Cytochrome b5-like heme/steroid binding domain"/>
    <property type="match status" value="1"/>
</dbReference>
<dbReference type="EMBL" id="VLTM01000011">
    <property type="protein sequence ID" value="KAA0165763.1"/>
    <property type="molecule type" value="Genomic_DNA"/>
</dbReference>
<dbReference type="GO" id="GO:0016020">
    <property type="term" value="C:membrane"/>
    <property type="evidence" value="ECO:0007669"/>
    <property type="project" value="TreeGrafter"/>
</dbReference>
<evidence type="ECO:0000313" key="8">
    <source>
        <dbReference type="EMBL" id="KAA0152762.1"/>
    </source>
</evidence>
<dbReference type="GO" id="GO:0046872">
    <property type="term" value="F:metal ion binding"/>
    <property type="evidence" value="ECO:0007669"/>
    <property type="project" value="UniProtKB-KW"/>
</dbReference>
<name>A0A5A8DJR8_CAFRO</name>
<organism evidence="9 13">
    <name type="scientific">Cafeteria roenbergensis</name>
    <name type="common">Marine flagellate</name>
    <dbReference type="NCBI Taxonomy" id="33653"/>
    <lineage>
        <taxon>Eukaryota</taxon>
        <taxon>Sar</taxon>
        <taxon>Stramenopiles</taxon>
        <taxon>Bigyra</taxon>
        <taxon>Opalozoa</taxon>
        <taxon>Bicosoecida</taxon>
        <taxon>Cafeteriaceae</taxon>
        <taxon>Cafeteria</taxon>
    </lineage>
</organism>
<reference evidence="7" key="2">
    <citation type="submission" date="2021-01" db="EMBL/GenBank/DDBJ databases">
        <authorList>
            <person name="Corre E."/>
            <person name="Pelletier E."/>
            <person name="Niang G."/>
            <person name="Scheremetjew M."/>
            <person name="Finn R."/>
            <person name="Kale V."/>
            <person name="Holt S."/>
            <person name="Cochrane G."/>
            <person name="Meng A."/>
            <person name="Brown T."/>
            <person name="Cohen L."/>
        </authorList>
    </citation>
    <scope>NUCLEOTIDE SEQUENCE</scope>
    <source>
        <strain evidence="7">E4-10</strain>
    </source>
</reference>
<feature type="transmembrane region" description="Helical" evidence="5">
    <location>
        <begin position="133"/>
        <end position="154"/>
    </location>
</feature>
<dbReference type="PROSITE" id="PS50255">
    <property type="entry name" value="CYTOCHROME_B5_2"/>
    <property type="match status" value="1"/>
</dbReference>
<dbReference type="CDD" id="cd03506">
    <property type="entry name" value="Delta6-FADS-like"/>
    <property type="match status" value="1"/>
</dbReference>
<evidence type="ECO:0000313" key="13">
    <source>
        <dbReference type="Proteomes" id="UP000325113"/>
    </source>
</evidence>
<dbReference type="GO" id="GO:0006636">
    <property type="term" value="P:unsaturated fatty acid biosynthetic process"/>
    <property type="evidence" value="ECO:0007669"/>
    <property type="project" value="UniProtKB-ARBA"/>
</dbReference>
<dbReference type="GO" id="GO:0016717">
    <property type="term" value="F:oxidoreductase activity, acting on paired donors, with oxidation of a pair of donors resulting in the reduction of molecular oxygen to two molecules of water"/>
    <property type="evidence" value="ECO:0007669"/>
    <property type="project" value="TreeGrafter"/>
</dbReference>
<keyword evidence="5" id="KW-0472">Membrane</keyword>
<protein>
    <recommendedName>
        <fullName evidence="6">Cytochrome b5 heme-binding domain-containing protein</fullName>
    </recommendedName>
</protein>
<evidence type="ECO:0000313" key="11">
    <source>
        <dbReference type="Proteomes" id="UP000322899"/>
    </source>
</evidence>
<dbReference type="Pfam" id="PF00173">
    <property type="entry name" value="Cyt-b5"/>
    <property type="match status" value="1"/>
</dbReference>
<feature type="domain" description="Cytochrome b5 heme-binding" evidence="6">
    <location>
        <begin position="21"/>
        <end position="98"/>
    </location>
</feature>
<dbReference type="PRINTS" id="PR00363">
    <property type="entry name" value="CYTOCHROMEB5"/>
</dbReference>
<dbReference type="PANTHER" id="PTHR19353">
    <property type="entry name" value="FATTY ACID DESATURASE 2"/>
    <property type="match status" value="1"/>
</dbReference>
<evidence type="ECO:0000313" key="9">
    <source>
        <dbReference type="EMBL" id="KAA0165763.1"/>
    </source>
</evidence>
<dbReference type="Gene3D" id="3.10.120.10">
    <property type="entry name" value="Cytochrome b5-like heme/steroid binding domain"/>
    <property type="match status" value="1"/>
</dbReference>
<dbReference type="Proteomes" id="UP000323011">
    <property type="component" value="Unassembled WGS sequence"/>
</dbReference>
<accession>A0A5A8DJR8</accession>
<keyword evidence="1" id="KW-0349">Heme</keyword>
<dbReference type="Pfam" id="PF00487">
    <property type="entry name" value="FA_desaturase"/>
    <property type="match status" value="1"/>
</dbReference>
<dbReference type="InterPro" id="IPR005804">
    <property type="entry name" value="FA_desaturase_dom"/>
</dbReference>
<evidence type="ECO:0000313" key="10">
    <source>
        <dbReference type="EMBL" id="KAA0170528.1"/>
    </source>
</evidence>
<dbReference type="InterPro" id="IPR012171">
    <property type="entry name" value="Fatty_acid_desaturase"/>
</dbReference>
<keyword evidence="2" id="KW-0479">Metal-binding</keyword>
<evidence type="ECO:0000313" key="7">
    <source>
        <dbReference type="EMBL" id="CAD8570633.1"/>
    </source>
</evidence>
<dbReference type="InterPro" id="IPR036400">
    <property type="entry name" value="Cyt_B5-like_heme/steroid_sf"/>
</dbReference>
<dbReference type="PANTHER" id="PTHR19353:SF19">
    <property type="entry name" value="DELTA(5) FATTY ACID DESATURASE C-RELATED"/>
    <property type="match status" value="1"/>
</dbReference>
<evidence type="ECO:0000256" key="2">
    <source>
        <dbReference type="ARBA" id="ARBA00022723"/>
    </source>
</evidence>
<dbReference type="AlphaFoldDB" id="A0A5A8DJR8"/>
<keyword evidence="3" id="KW-0408">Iron</keyword>
<sequence length="489" mass="55197">MGAPKTAPATGKTGSVTTSGGSKFSWRDVAVHNTHDDCWIIVDGIVYDVTSWVDRHPGGAEVLLLCAGRECTEMMQSYHPFTDKPWKVLESYKVGVCTDKEFPTYERDTGFWNEVKTEVGNYFESNKIDSKHWFAGFWRMVPVFAAALAAFAIMHDMPLPVPGMGLGDDGSFAFDSAHTVRWSWAAKVLAATVYGICQALPLLHVMHDACHLAYSHSAELQIWAGRFCLDWFAGCSMLSWQHQHVVGHHIYTNVYEADPDVPPAHDPRRVVPEQPYSWVYKFQHLYMPVLYAILGLKMRYDDVVSVWLAKMDGPIRVNYFDPAWLRVFAVKGSWLAWRVGVPLLVLKQDGWDLLAVFLLAEAVTGWWLAFNFQVSHISTEASWPRVKPGSDMELDEEWAVSQVRTGVNYYANPFGDFLCGALNYQIEHHLFPCVSQYHYPAIAPIVQRVAKKHGIKYNNLPSYTAAITAHLTHLYNLGQSGIPVDLHLD</sequence>
<dbReference type="PIRSF" id="PIRSF015921">
    <property type="entry name" value="FA_sphinglp_des"/>
    <property type="match status" value="1"/>
</dbReference>
<evidence type="ECO:0000259" key="6">
    <source>
        <dbReference type="PROSITE" id="PS50255"/>
    </source>
</evidence>
<feature type="region of interest" description="Disordered" evidence="4">
    <location>
        <begin position="1"/>
        <end position="20"/>
    </location>
</feature>
<dbReference type="OMA" id="LSANWWN"/>
<dbReference type="InterPro" id="IPR001199">
    <property type="entry name" value="Cyt_B5-like_heme/steroid-bd"/>
</dbReference>
<dbReference type="EMBL" id="VLTO01000060">
    <property type="protein sequence ID" value="KAA0170528.1"/>
    <property type="molecule type" value="Genomic_DNA"/>
</dbReference>
<dbReference type="FunFam" id="3.10.120.10:FF:000007">
    <property type="entry name" value="Sulfite oxidase, mitochondrial"/>
    <property type="match status" value="1"/>
</dbReference>
<keyword evidence="12" id="KW-1185">Reference proteome</keyword>
<reference evidence="11 12" key="1">
    <citation type="submission" date="2019-07" db="EMBL/GenBank/DDBJ databases">
        <title>Genomes of Cafeteria roenbergensis.</title>
        <authorList>
            <person name="Fischer M.G."/>
            <person name="Hackl T."/>
            <person name="Roman M."/>
        </authorList>
    </citation>
    <scope>NUCLEOTIDE SEQUENCE [LARGE SCALE GENOMIC DNA]</scope>
    <source>
        <strain evidence="8 12">BVI</strain>
        <strain evidence="9 13">Cflag</strain>
        <strain evidence="10 11">E4-10P</strain>
    </source>
</reference>
<dbReference type="SMART" id="SM01117">
    <property type="entry name" value="Cyt-b5"/>
    <property type="match status" value="1"/>
</dbReference>
<dbReference type="GO" id="GO:0042759">
    <property type="term" value="P:long-chain fatty acid biosynthetic process"/>
    <property type="evidence" value="ECO:0007669"/>
    <property type="project" value="UniProtKB-ARBA"/>
</dbReference>
<dbReference type="Proteomes" id="UP000322899">
    <property type="component" value="Unassembled WGS sequence"/>
</dbReference>
<keyword evidence="5" id="KW-0812">Transmembrane</keyword>
<dbReference type="Proteomes" id="UP000325113">
    <property type="component" value="Unassembled WGS sequence"/>
</dbReference>